<keyword evidence="1" id="KW-0732">Signal</keyword>
<dbReference type="Proteomes" id="UP000649617">
    <property type="component" value="Unassembled WGS sequence"/>
</dbReference>
<name>A0A812JDC9_SYMPI</name>
<sequence>MLKTASACLLALLAPATAEEACLLQTAQKGRPWPDQWWKMDPPAKEVKDFCGAQIPSELNFGDFSNGDIVTPSTNVPDVDVTISSEVLTPNPTCSGPMVISNTSKFLPSIDKDLQQCNGQFPDRDGCLLLTYSKDPPRNGVIRKVNKCGDQNTQNGVIVGPALRINFEFRRPQKIIAIKLWDLEEPSYVSVFGPKPNNFIKRIDAKFGAQQNGNPEVLPIQEDEVKKISVFFGGKTCLVEPGGASVSHPKKGGDVDWQLFSHYGGPLWTAQGLLLVDHSMGRFRQALELTSKDCTWRSRTGDKDWAALKAKGQHSISLLEDEEFVTGFEYISSRKIVLRKKANTKHGVKDVLVLNAICKPSGINLRVTLQDSTAGDFMKGQIEYGNGRRHKTYQHREGWAKVGGRQESATYLDSLESTKLGNTNALISKACDEQAEAKAHKICAKHLGEHFGTAKGLSASIFGDCISDVCRGGEEFAVAAKELVSLN</sequence>
<proteinExistence type="predicted"/>
<dbReference type="OrthoDB" id="440653at2759"/>
<keyword evidence="3" id="KW-1185">Reference proteome</keyword>
<organism evidence="2 3">
    <name type="scientific">Symbiodinium pilosum</name>
    <name type="common">Dinoflagellate</name>
    <dbReference type="NCBI Taxonomy" id="2952"/>
    <lineage>
        <taxon>Eukaryota</taxon>
        <taxon>Sar</taxon>
        <taxon>Alveolata</taxon>
        <taxon>Dinophyceae</taxon>
        <taxon>Suessiales</taxon>
        <taxon>Symbiodiniaceae</taxon>
        <taxon>Symbiodinium</taxon>
    </lineage>
</organism>
<accession>A0A812JDC9</accession>
<evidence type="ECO:0000313" key="2">
    <source>
        <dbReference type="EMBL" id="CAE7206469.1"/>
    </source>
</evidence>
<dbReference type="AlphaFoldDB" id="A0A812JDC9"/>
<evidence type="ECO:0000313" key="3">
    <source>
        <dbReference type="Proteomes" id="UP000649617"/>
    </source>
</evidence>
<dbReference type="EMBL" id="CAJNIZ010002117">
    <property type="protein sequence ID" value="CAE7206469.1"/>
    <property type="molecule type" value="Genomic_DNA"/>
</dbReference>
<feature type="signal peptide" evidence="1">
    <location>
        <begin position="1"/>
        <end position="18"/>
    </location>
</feature>
<protein>
    <submittedName>
        <fullName evidence="2">SAMHD1 protein</fullName>
    </submittedName>
</protein>
<evidence type="ECO:0000256" key="1">
    <source>
        <dbReference type="SAM" id="SignalP"/>
    </source>
</evidence>
<reference evidence="2" key="1">
    <citation type="submission" date="2021-02" db="EMBL/GenBank/DDBJ databases">
        <authorList>
            <person name="Dougan E. K."/>
            <person name="Rhodes N."/>
            <person name="Thang M."/>
            <person name="Chan C."/>
        </authorList>
    </citation>
    <scope>NUCLEOTIDE SEQUENCE</scope>
</reference>
<gene>
    <name evidence="2" type="primary">SAMHD1</name>
    <name evidence="2" type="ORF">SPIL2461_LOCUS1996</name>
</gene>
<feature type="chain" id="PRO_5032981766" evidence="1">
    <location>
        <begin position="19"/>
        <end position="487"/>
    </location>
</feature>
<comment type="caution">
    <text evidence="2">The sequence shown here is derived from an EMBL/GenBank/DDBJ whole genome shotgun (WGS) entry which is preliminary data.</text>
</comment>